<gene>
    <name evidence="2" type="ORF">KDL01_34260</name>
</gene>
<organism evidence="2 3">
    <name type="scientific">Actinospica durhamensis</name>
    <dbReference type="NCBI Taxonomy" id="1508375"/>
    <lineage>
        <taxon>Bacteria</taxon>
        <taxon>Bacillati</taxon>
        <taxon>Actinomycetota</taxon>
        <taxon>Actinomycetes</taxon>
        <taxon>Catenulisporales</taxon>
        <taxon>Actinospicaceae</taxon>
        <taxon>Actinospica</taxon>
    </lineage>
</organism>
<dbReference type="AlphaFoldDB" id="A0A941F0R3"/>
<feature type="chain" id="PRO_5039322860" evidence="1">
    <location>
        <begin position="20"/>
        <end position="56"/>
    </location>
</feature>
<keyword evidence="1" id="KW-0732">Signal</keyword>
<evidence type="ECO:0000313" key="2">
    <source>
        <dbReference type="EMBL" id="MBR7838384.1"/>
    </source>
</evidence>
<sequence>MVIFSAAAVLAAAEGEALAAPVADVADVCAAAVLATAPVPAAASAELEFPLPDVAA</sequence>
<feature type="signal peptide" evidence="1">
    <location>
        <begin position="1"/>
        <end position="19"/>
    </location>
</feature>
<evidence type="ECO:0000313" key="3">
    <source>
        <dbReference type="Proteomes" id="UP000675781"/>
    </source>
</evidence>
<comment type="caution">
    <text evidence="2">The sequence shown here is derived from an EMBL/GenBank/DDBJ whole genome shotgun (WGS) entry which is preliminary data.</text>
</comment>
<protein>
    <submittedName>
        <fullName evidence="2">Uncharacterized protein</fullName>
    </submittedName>
</protein>
<dbReference type="EMBL" id="JAGSOG010000284">
    <property type="protein sequence ID" value="MBR7838384.1"/>
    <property type="molecule type" value="Genomic_DNA"/>
</dbReference>
<evidence type="ECO:0000256" key="1">
    <source>
        <dbReference type="SAM" id="SignalP"/>
    </source>
</evidence>
<reference evidence="2" key="1">
    <citation type="submission" date="2021-04" db="EMBL/GenBank/DDBJ databases">
        <title>Genome based classification of Actinospica acidithermotolerans sp. nov., an actinobacterium isolated from an Indonesian hot spring.</title>
        <authorList>
            <person name="Kusuma A.B."/>
            <person name="Putra K.E."/>
            <person name="Nafisah S."/>
            <person name="Loh J."/>
            <person name="Nouioui I."/>
            <person name="Goodfellow M."/>
        </authorList>
    </citation>
    <scope>NUCLEOTIDE SEQUENCE</scope>
    <source>
        <strain evidence="2">CSCA 57</strain>
    </source>
</reference>
<dbReference type="RefSeq" id="WP_212532841.1">
    <property type="nucleotide sequence ID" value="NZ_JAGSOG010000284.1"/>
</dbReference>
<dbReference type="Proteomes" id="UP000675781">
    <property type="component" value="Unassembled WGS sequence"/>
</dbReference>
<keyword evidence="3" id="KW-1185">Reference proteome</keyword>
<proteinExistence type="predicted"/>
<name>A0A941F0R3_9ACTN</name>
<accession>A0A941F0R3</accession>